<accession>A0A6A6CZ94</accession>
<feature type="transmembrane region" description="Helical" evidence="1">
    <location>
        <begin position="239"/>
        <end position="259"/>
    </location>
</feature>
<gene>
    <name evidence="2" type="ORF">M409DRAFT_19501</name>
</gene>
<dbReference type="PANTHER" id="PTHR36978:SF3">
    <property type="entry name" value="P-LOOP CONTAINING NUCLEOSIDE TRIPHOSPHATE HYDROLASE PROTEIN"/>
    <property type="match status" value="1"/>
</dbReference>
<dbReference type="AlphaFoldDB" id="A0A6A6CZ94"/>
<keyword evidence="1" id="KW-0472">Membrane</keyword>
<dbReference type="InterPro" id="IPR040632">
    <property type="entry name" value="Sulfotransfer_4"/>
</dbReference>
<sequence length="263" mass="29585">MTMNEKKPTEYQGLQVIGGGLPRTATTSLHNALETLGYAPCHNFRMHIIGDTLPYTHTRTWQRLFDPQTPKSTRRALLHNLYTSTAAPAAVDCPTCYFVDDLIEMYPDAKVVLSIRSSPSAWKTSFAATIGRVATPSMKFATFFFPGMTFGVIPLLTRMDELSQRRYGCAWGEEAAYERHNEWVKRVVPEERLLVFEPKMGYEVLCEFLGVEAPRDGEGRVSGFPRVNESKGFERALGVFAWVGYGSWVLVIGVVVGVVRRFM</sequence>
<organism evidence="2 3">
    <name type="scientific">Zasmidium cellare ATCC 36951</name>
    <dbReference type="NCBI Taxonomy" id="1080233"/>
    <lineage>
        <taxon>Eukaryota</taxon>
        <taxon>Fungi</taxon>
        <taxon>Dikarya</taxon>
        <taxon>Ascomycota</taxon>
        <taxon>Pezizomycotina</taxon>
        <taxon>Dothideomycetes</taxon>
        <taxon>Dothideomycetidae</taxon>
        <taxon>Mycosphaerellales</taxon>
        <taxon>Mycosphaerellaceae</taxon>
        <taxon>Zasmidium</taxon>
    </lineage>
</organism>
<name>A0A6A6CZ94_ZASCE</name>
<dbReference type="EMBL" id="ML993585">
    <property type="protein sequence ID" value="KAF2170686.1"/>
    <property type="molecule type" value="Genomic_DNA"/>
</dbReference>
<reference evidence="2" key="1">
    <citation type="journal article" date="2020" name="Stud. Mycol.">
        <title>101 Dothideomycetes genomes: a test case for predicting lifestyles and emergence of pathogens.</title>
        <authorList>
            <person name="Haridas S."/>
            <person name="Albert R."/>
            <person name="Binder M."/>
            <person name="Bloem J."/>
            <person name="Labutti K."/>
            <person name="Salamov A."/>
            <person name="Andreopoulos B."/>
            <person name="Baker S."/>
            <person name="Barry K."/>
            <person name="Bills G."/>
            <person name="Bluhm B."/>
            <person name="Cannon C."/>
            <person name="Castanera R."/>
            <person name="Culley D."/>
            <person name="Daum C."/>
            <person name="Ezra D."/>
            <person name="Gonzalez J."/>
            <person name="Henrissat B."/>
            <person name="Kuo A."/>
            <person name="Liang C."/>
            <person name="Lipzen A."/>
            <person name="Lutzoni F."/>
            <person name="Magnuson J."/>
            <person name="Mondo S."/>
            <person name="Nolan M."/>
            <person name="Ohm R."/>
            <person name="Pangilinan J."/>
            <person name="Park H.-J."/>
            <person name="Ramirez L."/>
            <person name="Alfaro M."/>
            <person name="Sun H."/>
            <person name="Tritt A."/>
            <person name="Yoshinaga Y."/>
            <person name="Zwiers L.-H."/>
            <person name="Turgeon B."/>
            <person name="Goodwin S."/>
            <person name="Spatafora J."/>
            <person name="Crous P."/>
            <person name="Grigoriev I."/>
        </authorList>
    </citation>
    <scope>NUCLEOTIDE SEQUENCE</scope>
    <source>
        <strain evidence="2">ATCC 36951</strain>
    </source>
</reference>
<dbReference type="InterPro" id="IPR027417">
    <property type="entry name" value="P-loop_NTPase"/>
</dbReference>
<dbReference type="RefSeq" id="XP_033671575.1">
    <property type="nucleotide sequence ID" value="XM_033804968.1"/>
</dbReference>
<protein>
    <recommendedName>
        <fullName evidence="4">NAD dependent epimerase/dehydratase</fullName>
    </recommendedName>
</protein>
<keyword evidence="1" id="KW-0812">Transmembrane</keyword>
<dbReference type="Pfam" id="PF17784">
    <property type="entry name" value="Sulfotransfer_4"/>
    <property type="match status" value="1"/>
</dbReference>
<dbReference type="SUPFAM" id="SSF52540">
    <property type="entry name" value="P-loop containing nucleoside triphosphate hydrolases"/>
    <property type="match status" value="1"/>
</dbReference>
<dbReference type="OrthoDB" id="408152at2759"/>
<evidence type="ECO:0008006" key="4">
    <source>
        <dbReference type="Google" id="ProtNLM"/>
    </source>
</evidence>
<dbReference type="Proteomes" id="UP000799537">
    <property type="component" value="Unassembled WGS sequence"/>
</dbReference>
<evidence type="ECO:0000313" key="3">
    <source>
        <dbReference type="Proteomes" id="UP000799537"/>
    </source>
</evidence>
<evidence type="ECO:0000256" key="1">
    <source>
        <dbReference type="SAM" id="Phobius"/>
    </source>
</evidence>
<dbReference type="GeneID" id="54558240"/>
<feature type="transmembrane region" description="Helical" evidence="1">
    <location>
        <begin position="140"/>
        <end position="157"/>
    </location>
</feature>
<proteinExistence type="predicted"/>
<keyword evidence="1" id="KW-1133">Transmembrane helix</keyword>
<dbReference type="Gene3D" id="3.40.50.300">
    <property type="entry name" value="P-loop containing nucleotide triphosphate hydrolases"/>
    <property type="match status" value="1"/>
</dbReference>
<dbReference type="PANTHER" id="PTHR36978">
    <property type="entry name" value="P-LOOP CONTAINING NUCLEOTIDE TRIPHOSPHATE HYDROLASE"/>
    <property type="match status" value="1"/>
</dbReference>
<keyword evidence="3" id="KW-1185">Reference proteome</keyword>
<evidence type="ECO:0000313" key="2">
    <source>
        <dbReference type="EMBL" id="KAF2170686.1"/>
    </source>
</evidence>